<accession>A0A848CXK6</accession>
<dbReference type="SMART" id="SM00327">
    <property type="entry name" value="VWA"/>
    <property type="match status" value="1"/>
</dbReference>
<protein>
    <submittedName>
        <fullName evidence="3">VWA domain-containing protein</fullName>
    </submittedName>
</protein>
<dbReference type="AlphaFoldDB" id="A0A848CXK6"/>
<evidence type="ECO:0000313" key="4">
    <source>
        <dbReference type="Proteomes" id="UP000561326"/>
    </source>
</evidence>
<dbReference type="InterPro" id="IPR011195">
    <property type="entry name" value="UCP010256"/>
</dbReference>
<dbReference type="InterPro" id="IPR036465">
    <property type="entry name" value="vWFA_dom_sf"/>
</dbReference>
<dbReference type="SUPFAM" id="SSF53300">
    <property type="entry name" value="vWA-like"/>
    <property type="match status" value="1"/>
</dbReference>
<dbReference type="InterPro" id="IPR008912">
    <property type="entry name" value="Uncharacterised_CoxE"/>
</dbReference>
<dbReference type="Gene3D" id="3.40.50.410">
    <property type="entry name" value="von Willebrand factor, type A domain"/>
    <property type="match status" value="1"/>
</dbReference>
<evidence type="ECO:0000256" key="1">
    <source>
        <dbReference type="SAM" id="MobiDB-lite"/>
    </source>
</evidence>
<dbReference type="PANTHER" id="PTHR39338:SF6">
    <property type="entry name" value="BLL5662 PROTEIN"/>
    <property type="match status" value="1"/>
</dbReference>
<feature type="region of interest" description="Disordered" evidence="1">
    <location>
        <begin position="90"/>
        <end position="118"/>
    </location>
</feature>
<reference evidence="3 4" key="1">
    <citation type="submission" date="2020-04" db="EMBL/GenBank/DDBJ databases">
        <authorList>
            <person name="Hitch T.C.A."/>
            <person name="Wylensek D."/>
            <person name="Clavel T."/>
        </authorList>
    </citation>
    <scope>NUCLEOTIDE SEQUENCE [LARGE SCALE GENOMIC DNA]</scope>
    <source>
        <strain evidence="3 4">WB01_D5_05</strain>
    </source>
</reference>
<gene>
    <name evidence="3" type="ORF">HF838_07715</name>
</gene>
<dbReference type="Pfam" id="PF05762">
    <property type="entry name" value="VWA_CoxE"/>
    <property type="match status" value="1"/>
</dbReference>
<dbReference type="CDD" id="cd00198">
    <property type="entry name" value="vWFA"/>
    <property type="match status" value="1"/>
</dbReference>
<dbReference type="RefSeq" id="WP_168974948.1">
    <property type="nucleotide sequence ID" value="NZ_JABAGO010000010.1"/>
</dbReference>
<dbReference type="PANTHER" id="PTHR39338">
    <property type="entry name" value="BLL5662 PROTEIN-RELATED"/>
    <property type="match status" value="1"/>
</dbReference>
<dbReference type="EMBL" id="JABAGO010000010">
    <property type="protein sequence ID" value="NME98146.1"/>
    <property type="molecule type" value="Genomic_DNA"/>
</dbReference>
<sequence>MCKVLSGHVLRFCQQLRQNGVNVGPGETMDALRALEAVDMADERIFHSALRLVLCSSLEEQEKFDRIYQLYFHSQYKKEDKAGIALFSEEMHTDDKQEKDKRQERYAPGSVLAAPSNDKMGESKGFSLSTRLALYDVNGSATPCIPQEKEAEVLKSAKDLCRQVQLCKSRRWKPMKHGVRLDMRRTFRKSVAYGGEVLNLVRKGIPPRQAEFVLLCDGSRSMEGIAETVLQFAWALTRSTKRVETFLFSTRLKRVTGQFKLAFGKARPKLTVQGTEWGGGTRIGESLDTFVSRYGSQLLNPNTIVIIASDGLDTGAIEELESAMRILRRKAAGIIWLNPLLSLPGYLPEARGMKTALPYIDVFTSVESLFTGLRWLKPIR</sequence>
<comment type="caution">
    <text evidence="3">The sequence shown here is derived from an EMBL/GenBank/DDBJ whole genome shotgun (WGS) entry which is preliminary data.</text>
</comment>
<dbReference type="Proteomes" id="UP000561326">
    <property type="component" value="Unassembled WGS sequence"/>
</dbReference>
<organism evidence="3 4">
    <name type="scientific">Aneurinibacillus aneurinilyticus</name>
    <name type="common">Bacillus aneurinolyticus</name>
    <dbReference type="NCBI Taxonomy" id="1391"/>
    <lineage>
        <taxon>Bacteria</taxon>
        <taxon>Bacillati</taxon>
        <taxon>Bacillota</taxon>
        <taxon>Bacilli</taxon>
        <taxon>Bacillales</taxon>
        <taxon>Paenibacillaceae</taxon>
        <taxon>Aneurinibacillus group</taxon>
        <taxon>Aneurinibacillus</taxon>
    </lineage>
</organism>
<evidence type="ECO:0000313" key="3">
    <source>
        <dbReference type="EMBL" id="NME98146.1"/>
    </source>
</evidence>
<feature type="compositionally biased region" description="Basic and acidic residues" evidence="1">
    <location>
        <begin position="90"/>
        <end position="105"/>
    </location>
</feature>
<evidence type="ECO:0000259" key="2">
    <source>
        <dbReference type="SMART" id="SM00327"/>
    </source>
</evidence>
<feature type="domain" description="VWFA" evidence="2">
    <location>
        <begin position="209"/>
        <end position="377"/>
    </location>
</feature>
<dbReference type="PIRSF" id="PIRSF010256">
    <property type="entry name" value="CoxE_vWa"/>
    <property type="match status" value="1"/>
</dbReference>
<proteinExistence type="predicted"/>
<name>A0A848CXK6_ANEAE</name>
<dbReference type="InterPro" id="IPR002035">
    <property type="entry name" value="VWF_A"/>
</dbReference>